<protein>
    <recommendedName>
        <fullName evidence="3">Reverse transcriptase domain-containing protein</fullName>
    </recommendedName>
</protein>
<dbReference type="EMBL" id="JAVFWL010000006">
    <property type="protein sequence ID" value="KAK6760501.1"/>
    <property type="molecule type" value="Genomic_DNA"/>
</dbReference>
<keyword evidence="2" id="KW-1185">Reference proteome</keyword>
<proteinExistence type="predicted"/>
<sequence length="253" mass="28884">MVIVGEDAILKIGLKQQSDVLGKWYYPVQCTSDNADRLVDVCEHTNLIIASTFNNDHRRHQLTWQGSTSLMPEKQRTRKTGTLKHLFIYVYSCSLRTRKKLRDADSFKAESTCNSVFTGRGVIKVCLWYSKSVRLAFLNFKAAFDSRHRGLLNALRTDGVPRRSVGLLDDMNQRATFRIPNGCTKPFEVVSGVRQGTVARDFPFDLPIDDVMRGTVEQCSADIMLPPDRRPVHRRCYISEREDSICCQYVVTL</sequence>
<organism evidence="1 2">
    <name type="scientific">Necator americanus</name>
    <name type="common">Human hookworm</name>
    <dbReference type="NCBI Taxonomy" id="51031"/>
    <lineage>
        <taxon>Eukaryota</taxon>
        <taxon>Metazoa</taxon>
        <taxon>Ecdysozoa</taxon>
        <taxon>Nematoda</taxon>
        <taxon>Chromadorea</taxon>
        <taxon>Rhabditida</taxon>
        <taxon>Rhabditina</taxon>
        <taxon>Rhabditomorpha</taxon>
        <taxon>Strongyloidea</taxon>
        <taxon>Ancylostomatidae</taxon>
        <taxon>Bunostominae</taxon>
        <taxon>Necator</taxon>
    </lineage>
</organism>
<evidence type="ECO:0000313" key="1">
    <source>
        <dbReference type="EMBL" id="KAK6760501.1"/>
    </source>
</evidence>
<evidence type="ECO:0000313" key="2">
    <source>
        <dbReference type="Proteomes" id="UP001303046"/>
    </source>
</evidence>
<gene>
    <name evidence="1" type="primary">Necator_chrX.g21984</name>
    <name evidence="1" type="ORF">RB195_021823</name>
</gene>
<dbReference type="Proteomes" id="UP001303046">
    <property type="component" value="Unassembled WGS sequence"/>
</dbReference>
<accession>A0ABR1EEY5</accession>
<reference evidence="1 2" key="1">
    <citation type="submission" date="2023-08" db="EMBL/GenBank/DDBJ databases">
        <title>A Necator americanus chromosomal reference genome.</title>
        <authorList>
            <person name="Ilik V."/>
            <person name="Petrzelkova K.J."/>
            <person name="Pardy F."/>
            <person name="Fuh T."/>
            <person name="Niatou-Singa F.S."/>
            <person name="Gouil Q."/>
            <person name="Baker L."/>
            <person name="Ritchie M.E."/>
            <person name="Jex A.R."/>
            <person name="Gazzola D."/>
            <person name="Li H."/>
            <person name="Toshio Fujiwara R."/>
            <person name="Zhan B."/>
            <person name="Aroian R.V."/>
            <person name="Pafco B."/>
            <person name="Schwarz E.M."/>
        </authorList>
    </citation>
    <scope>NUCLEOTIDE SEQUENCE [LARGE SCALE GENOMIC DNA]</scope>
    <source>
        <strain evidence="1 2">Aroian</strain>
        <tissue evidence="1">Whole animal</tissue>
    </source>
</reference>
<comment type="caution">
    <text evidence="1">The sequence shown here is derived from an EMBL/GenBank/DDBJ whole genome shotgun (WGS) entry which is preliminary data.</text>
</comment>
<name>A0ABR1EEY5_NECAM</name>
<evidence type="ECO:0008006" key="3">
    <source>
        <dbReference type="Google" id="ProtNLM"/>
    </source>
</evidence>